<dbReference type="EMBL" id="JAJNOR010000011">
    <property type="protein sequence ID" value="MCD2493729.1"/>
    <property type="molecule type" value="Genomic_DNA"/>
</dbReference>
<accession>A0AAP2RL85</accession>
<dbReference type="RefSeq" id="WP_231063571.1">
    <property type="nucleotide sequence ID" value="NZ_JAJNOR010000011.1"/>
</dbReference>
<evidence type="ECO:0000256" key="4">
    <source>
        <dbReference type="SAM" id="MobiDB-lite"/>
    </source>
</evidence>
<protein>
    <submittedName>
        <fullName evidence="6">HlyD family secretion protein</fullName>
    </submittedName>
</protein>
<dbReference type="Proteomes" id="UP001299265">
    <property type="component" value="Unassembled WGS sequence"/>
</dbReference>
<feature type="compositionally biased region" description="Acidic residues" evidence="4">
    <location>
        <begin position="303"/>
        <end position="323"/>
    </location>
</feature>
<gene>
    <name evidence="6" type="ORF">LQE92_14055</name>
</gene>
<evidence type="ECO:0000256" key="1">
    <source>
        <dbReference type="ARBA" id="ARBA00004196"/>
    </source>
</evidence>
<keyword evidence="2 3" id="KW-0175">Coiled coil</keyword>
<comment type="caution">
    <text evidence="6">The sequence shown here is derived from an EMBL/GenBank/DDBJ whole genome shotgun (WGS) entry which is preliminary data.</text>
</comment>
<keyword evidence="5" id="KW-0472">Membrane</keyword>
<feature type="coiled-coil region" evidence="3">
    <location>
        <begin position="347"/>
        <end position="381"/>
    </location>
</feature>
<dbReference type="Gene3D" id="2.40.420.20">
    <property type="match status" value="1"/>
</dbReference>
<feature type="transmembrane region" description="Helical" evidence="5">
    <location>
        <begin position="7"/>
        <end position="29"/>
    </location>
</feature>
<dbReference type="AlphaFoldDB" id="A0AAP2RL85"/>
<evidence type="ECO:0000313" key="6">
    <source>
        <dbReference type="EMBL" id="MCD2493729.1"/>
    </source>
</evidence>
<keyword evidence="5" id="KW-0812">Transmembrane</keyword>
<dbReference type="GO" id="GO:0030313">
    <property type="term" value="C:cell envelope"/>
    <property type="evidence" value="ECO:0007669"/>
    <property type="project" value="UniProtKB-SubCell"/>
</dbReference>
<evidence type="ECO:0000313" key="7">
    <source>
        <dbReference type="Proteomes" id="UP001299265"/>
    </source>
</evidence>
<organism evidence="6 7">
    <name type="scientific">Lientehia hominis</name>
    <dbReference type="NCBI Taxonomy" id="2897778"/>
    <lineage>
        <taxon>Bacteria</taxon>
        <taxon>Bacillati</taxon>
        <taxon>Bacillota</taxon>
        <taxon>Clostridia</taxon>
        <taxon>Lachnospirales</taxon>
        <taxon>Lachnospiraceae</taxon>
        <taxon>Lientehia</taxon>
    </lineage>
</organism>
<dbReference type="PANTHER" id="PTHR32347">
    <property type="entry name" value="EFFLUX SYSTEM COMPONENT YKNX-RELATED"/>
    <property type="match status" value="1"/>
</dbReference>
<reference evidence="6 7" key="1">
    <citation type="submission" date="2021-11" db="EMBL/GenBank/DDBJ databases">
        <title>Lacrimispora sp. nov. NSJ-141 isolated from human feces.</title>
        <authorList>
            <person name="Abdugheni R."/>
        </authorList>
    </citation>
    <scope>NUCLEOTIDE SEQUENCE [LARGE SCALE GENOMIC DNA]</scope>
    <source>
        <strain evidence="6 7">NSJ-141</strain>
    </source>
</reference>
<evidence type="ECO:0000256" key="3">
    <source>
        <dbReference type="SAM" id="Coils"/>
    </source>
</evidence>
<dbReference type="PANTHER" id="PTHR32347:SF14">
    <property type="entry name" value="EFFLUX SYSTEM COMPONENT YKNX-RELATED"/>
    <property type="match status" value="1"/>
</dbReference>
<evidence type="ECO:0000256" key="5">
    <source>
        <dbReference type="SAM" id="Phobius"/>
    </source>
</evidence>
<dbReference type="InterPro" id="IPR050465">
    <property type="entry name" value="UPF0194_transport"/>
</dbReference>
<proteinExistence type="predicted"/>
<feature type="region of interest" description="Disordered" evidence="4">
    <location>
        <begin position="180"/>
        <end position="214"/>
    </location>
</feature>
<keyword evidence="7" id="KW-1185">Reference proteome</keyword>
<name>A0AAP2RL85_9FIRM</name>
<evidence type="ECO:0000256" key="2">
    <source>
        <dbReference type="ARBA" id="ARBA00023054"/>
    </source>
</evidence>
<sequence length="595" mass="66148">MKKKQKFAVLLVFTAVIVIITGLFAGMFFRRLMGKEEEAIPVYSVKGLLNKEWSLTASVPVTAEAGGSSAYYYDSNRPIEVIYVEKGQAVEIGTPLFKYDASDLEGELHGAELSLENEKSYLEELGNYIGELKRMKPVLDGLGRRDGDVRYASQKNYSPVAGGLLYVVKEKESLGRDIITAEESLEGQTNQERETDSENSTGSGDHESYGEETTDTFFPEGTVLYDKIDGDSVPFQGDGTKEAPYCYCLRKGGEVSFEVLALLMRIHGFGRFYIMESDDLMAEPLFVWNFDGKAYEDLVKEETESEEESSSSETEEQSQPDFEEDFNEDMLNEALEGLDSTAGGFTKEELARMIKERMMEYENLELAIRKKEKQISDIRETIEECTVAAEGDGIVQELITIEEAASYGQPILIIRTDSGYHLEGQLNEILAARLKAGDKISLPASVDGKEISASAEIQSIAREPEEEITVVGNPNMSYYRFTAKLEDTDKVKTEDLSEALVPLGEKGEGTIVLPNSLIAYENGMPYVYAMDRKGRIKKRFVETGKSILGTDVELLSGISEDDYLAEPKAEGVEEGKKAKVVYGEEMEIGTKESEE</sequence>
<feature type="region of interest" description="Disordered" evidence="4">
    <location>
        <begin position="299"/>
        <end position="323"/>
    </location>
</feature>
<comment type="subcellular location">
    <subcellularLocation>
        <location evidence="1">Cell envelope</location>
    </subcellularLocation>
</comment>
<keyword evidence="5" id="KW-1133">Transmembrane helix</keyword>